<dbReference type="AlphaFoldDB" id="A0A8R2C8B0"/>
<dbReference type="PANTHER" id="PTHR24276:SF98">
    <property type="entry name" value="FI18310P1-RELATED"/>
    <property type="match status" value="1"/>
</dbReference>
<dbReference type="PROSITE" id="PS00135">
    <property type="entry name" value="TRYPSIN_SER"/>
    <property type="match status" value="1"/>
</dbReference>
<evidence type="ECO:0000256" key="10">
    <source>
        <dbReference type="ARBA" id="ARBA00038868"/>
    </source>
</evidence>
<keyword evidence="5 12" id="KW-0732">Signal</keyword>
<dbReference type="CDD" id="cd00190">
    <property type="entry name" value="Tryp_SPc"/>
    <property type="match status" value="1"/>
</dbReference>
<accession>A0A8R2C8B0</accession>
<dbReference type="InterPro" id="IPR018114">
    <property type="entry name" value="TRYPSIN_HIS"/>
</dbReference>
<dbReference type="PROSITE" id="PS00134">
    <property type="entry name" value="TRYPSIN_HIS"/>
    <property type="match status" value="1"/>
</dbReference>
<evidence type="ECO:0000256" key="9">
    <source>
        <dbReference type="ARBA" id="ARBA00036320"/>
    </source>
</evidence>
<sequence>MRSIFILALSLTAFTAISAAPSLRIVGGSTTTINRYPTIAALLMTRNWSTWSQNCGSSILNNRSVLTAAHCIIDDAVGVWRVRVGSTWGNSGGVVHHVNRHIIHPNYGRWSRDNDIAIMRTSSNINYVNNAVQPARIPGSNYNLGDNQVVWAAGWGVTRFGGSLSEQLRHVQVWVVNQSVCRSRYGGNTITNNMLCAGWLDVGGRDSCTGDSGGPLYHNNVVVGVSSFGNNCGHARYPGVYARVSRYTSWIQSNS</sequence>
<name>A0A8R2C8B0_BOMMO</name>
<evidence type="ECO:0000256" key="12">
    <source>
        <dbReference type="SAM" id="SignalP"/>
    </source>
</evidence>
<dbReference type="InterPro" id="IPR043504">
    <property type="entry name" value="Peptidase_S1_PA_chymotrypsin"/>
</dbReference>
<dbReference type="Gene3D" id="2.40.10.10">
    <property type="entry name" value="Trypsin-like serine proteases"/>
    <property type="match status" value="1"/>
</dbReference>
<feature type="signal peptide" evidence="12">
    <location>
        <begin position="1"/>
        <end position="19"/>
    </location>
</feature>
<keyword evidence="8" id="KW-1015">Disulfide bond</keyword>
<dbReference type="EC" id="3.4.21.4" evidence="10"/>
<dbReference type="InterPro" id="IPR009003">
    <property type="entry name" value="Peptidase_S1_PA"/>
</dbReference>
<keyword evidence="3" id="KW-0964">Secreted</keyword>
<organism evidence="14 15">
    <name type="scientific">Bombyx mori</name>
    <name type="common">Silk moth</name>
    <dbReference type="NCBI Taxonomy" id="7091"/>
    <lineage>
        <taxon>Eukaryota</taxon>
        <taxon>Metazoa</taxon>
        <taxon>Ecdysozoa</taxon>
        <taxon>Arthropoda</taxon>
        <taxon>Hexapoda</taxon>
        <taxon>Insecta</taxon>
        <taxon>Pterygota</taxon>
        <taxon>Neoptera</taxon>
        <taxon>Endopterygota</taxon>
        <taxon>Lepidoptera</taxon>
        <taxon>Glossata</taxon>
        <taxon>Ditrysia</taxon>
        <taxon>Bombycoidea</taxon>
        <taxon>Bombycidae</taxon>
        <taxon>Bombycinae</taxon>
        <taxon>Bombyx</taxon>
    </lineage>
</organism>
<keyword evidence="7 11" id="KW-0720">Serine protease</keyword>
<feature type="domain" description="Peptidase S1" evidence="13">
    <location>
        <begin position="25"/>
        <end position="255"/>
    </location>
</feature>
<dbReference type="GO" id="GO:0005576">
    <property type="term" value="C:extracellular region"/>
    <property type="evidence" value="ECO:0007669"/>
    <property type="project" value="UniProtKB-SubCell"/>
</dbReference>
<dbReference type="GeneID" id="101747046"/>
<dbReference type="GO" id="GO:0004252">
    <property type="term" value="F:serine-type endopeptidase activity"/>
    <property type="evidence" value="ECO:0007669"/>
    <property type="project" value="UniProtKB-EC"/>
</dbReference>
<evidence type="ECO:0000256" key="11">
    <source>
        <dbReference type="RuleBase" id="RU363034"/>
    </source>
</evidence>
<evidence type="ECO:0000256" key="4">
    <source>
        <dbReference type="ARBA" id="ARBA00022670"/>
    </source>
</evidence>
<dbReference type="Pfam" id="PF00089">
    <property type="entry name" value="Trypsin"/>
    <property type="match status" value="1"/>
</dbReference>
<evidence type="ECO:0000256" key="1">
    <source>
        <dbReference type="ARBA" id="ARBA00004613"/>
    </source>
</evidence>
<feature type="chain" id="PRO_5035741911" description="trypsin" evidence="12">
    <location>
        <begin position="20"/>
        <end position="255"/>
    </location>
</feature>
<dbReference type="PANTHER" id="PTHR24276">
    <property type="entry name" value="POLYSERASE-RELATED"/>
    <property type="match status" value="1"/>
</dbReference>
<evidence type="ECO:0000313" key="15">
    <source>
        <dbReference type="Proteomes" id="UP000005204"/>
    </source>
</evidence>
<reference evidence="15" key="1">
    <citation type="journal article" date="2008" name="Insect Biochem. Mol. Biol.">
        <title>The genome of a lepidopteran model insect, the silkworm Bombyx mori.</title>
        <authorList>
            <consortium name="International Silkworm Genome Consortium"/>
        </authorList>
    </citation>
    <scope>NUCLEOTIDE SEQUENCE [LARGE SCALE GENOMIC DNA]</scope>
    <source>
        <strain evidence="15">p50T</strain>
    </source>
</reference>
<evidence type="ECO:0000256" key="8">
    <source>
        <dbReference type="ARBA" id="ARBA00023157"/>
    </source>
</evidence>
<evidence type="ECO:0000256" key="7">
    <source>
        <dbReference type="ARBA" id="ARBA00022825"/>
    </source>
</evidence>
<dbReference type="RefSeq" id="XP_012549322.3">
    <property type="nucleotide sequence ID" value="XM_012693868.4"/>
</dbReference>
<dbReference type="KEGG" id="bmor:101747046"/>
<reference evidence="14" key="2">
    <citation type="submission" date="2022-06" db="UniProtKB">
        <authorList>
            <consortium name="EnsemblMetazoa"/>
        </authorList>
    </citation>
    <scope>IDENTIFICATION</scope>
    <source>
        <strain evidence="14">p50T (Dazao)</strain>
    </source>
</reference>
<evidence type="ECO:0000256" key="3">
    <source>
        <dbReference type="ARBA" id="ARBA00022525"/>
    </source>
</evidence>
<comment type="catalytic activity">
    <reaction evidence="9">
        <text>Preferential cleavage: Arg-|-Xaa, Lys-|-Xaa.</text>
        <dbReference type="EC" id="3.4.21.4"/>
    </reaction>
</comment>
<dbReference type="FunFam" id="2.40.10.10:FF:000047">
    <property type="entry name" value="Trypsin eta"/>
    <property type="match status" value="1"/>
</dbReference>
<evidence type="ECO:0000256" key="6">
    <source>
        <dbReference type="ARBA" id="ARBA00022801"/>
    </source>
</evidence>
<evidence type="ECO:0000313" key="14">
    <source>
        <dbReference type="EnsemblMetazoa" id="XP_012549322.3"/>
    </source>
</evidence>
<comment type="similarity">
    <text evidence="2">Belongs to the peptidase S1 family.</text>
</comment>
<evidence type="ECO:0000256" key="5">
    <source>
        <dbReference type="ARBA" id="ARBA00022729"/>
    </source>
</evidence>
<evidence type="ECO:0000256" key="2">
    <source>
        <dbReference type="ARBA" id="ARBA00007664"/>
    </source>
</evidence>
<dbReference type="Proteomes" id="UP000005204">
    <property type="component" value="Unassembled WGS sequence"/>
</dbReference>
<dbReference type="InterPro" id="IPR033116">
    <property type="entry name" value="TRYPSIN_SER"/>
</dbReference>
<dbReference type="InterPro" id="IPR001314">
    <property type="entry name" value="Peptidase_S1A"/>
</dbReference>
<dbReference type="GO" id="GO:0016485">
    <property type="term" value="P:protein processing"/>
    <property type="evidence" value="ECO:0007669"/>
    <property type="project" value="UniProtKB-ARBA"/>
</dbReference>
<dbReference type="PROSITE" id="PS50240">
    <property type="entry name" value="TRYPSIN_DOM"/>
    <property type="match status" value="1"/>
</dbReference>
<keyword evidence="4 11" id="KW-0645">Protease</keyword>
<dbReference type="EnsemblMetazoa" id="XM_012693868.3">
    <property type="protein sequence ID" value="XP_012549322.3"/>
    <property type="gene ID" value="LOC101747046"/>
</dbReference>
<dbReference type="SUPFAM" id="SSF50494">
    <property type="entry name" value="Trypsin-like serine proteases"/>
    <property type="match status" value="1"/>
</dbReference>
<dbReference type="InterPro" id="IPR001254">
    <property type="entry name" value="Trypsin_dom"/>
</dbReference>
<evidence type="ECO:0000259" key="13">
    <source>
        <dbReference type="PROSITE" id="PS50240"/>
    </source>
</evidence>
<keyword evidence="15" id="KW-1185">Reference proteome</keyword>
<proteinExistence type="inferred from homology"/>
<dbReference type="InterPro" id="IPR050430">
    <property type="entry name" value="Peptidase_S1"/>
</dbReference>
<comment type="subcellular location">
    <subcellularLocation>
        <location evidence="1">Secreted</location>
    </subcellularLocation>
</comment>
<dbReference type="SMART" id="SM00020">
    <property type="entry name" value="Tryp_SPc"/>
    <property type="match status" value="1"/>
</dbReference>
<dbReference type="PRINTS" id="PR00722">
    <property type="entry name" value="CHYMOTRYPSIN"/>
</dbReference>
<protein>
    <recommendedName>
        <fullName evidence="10">trypsin</fullName>
        <ecNumber evidence="10">3.4.21.4</ecNumber>
    </recommendedName>
</protein>
<keyword evidence="6 11" id="KW-0378">Hydrolase</keyword>